<reference evidence="2 3" key="1">
    <citation type="journal article" date="2013" name="Curr. Biol.">
        <title>The Genome of the Foraminiferan Reticulomyxa filosa.</title>
        <authorList>
            <person name="Glockner G."/>
            <person name="Hulsmann N."/>
            <person name="Schleicher M."/>
            <person name="Noegel A.A."/>
            <person name="Eichinger L."/>
            <person name="Gallinger C."/>
            <person name="Pawlowski J."/>
            <person name="Sierra R."/>
            <person name="Euteneuer U."/>
            <person name="Pillet L."/>
            <person name="Moustafa A."/>
            <person name="Platzer M."/>
            <person name="Groth M."/>
            <person name="Szafranski K."/>
            <person name="Schliwa M."/>
        </authorList>
    </citation>
    <scope>NUCLEOTIDE SEQUENCE [LARGE SCALE GENOMIC DNA]</scope>
</reference>
<evidence type="ECO:0000313" key="2">
    <source>
        <dbReference type="EMBL" id="ETO29897.1"/>
    </source>
</evidence>
<dbReference type="AlphaFoldDB" id="X6NXB1"/>
<proteinExistence type="predicted"/>
<sequence length="359" mass="42700">MHVKELEEFEPINESPKESRPSNLISGRNEITLRGDQINQLRNEMMAEMNRLHLQSMREMVEREEKLRWNVKLFLLKLITDYFCVCNSDETIKQQTQDEKKQTNLMTEEMATNIKSNDLEKMQQEMMMELHEITKREINNRFEKQFQLRALSNTNEDNANNENIPNSDIHHSEENLEKLREDMLNEFNNAQRTALNALFERQTKIRWTGYDNNNLSNDSSLPFTKDTKKDKNISPNDNSNNNEKKKQEETDICSTPEFKNMKSQLEEKITELNRQFEDEQKQKDELQQQFKETMNNYESKLIDVTNSKNALQHEIARLTDSKVILIKTISWELNNLRYIYHISCTPLFYCFCTMLLTGE</sequence>
<name>X6NXB1_RETFI</name>
<dbReference type="Proteomes" id="UP000023152">
    <property type="component" value="Unassembled WGS sequence"/>
</dbReference>
<comment type="caution">
    <text evidence="2">The sequence shown here is derived from an EMBL/GenBank/DDBJ whole genome shotgun (WGS) entry which is preliminary data.</text>
</comment>
<gene>
    <name evidence="2" type="ORF">RFI_07226</name>
</gene>
<organism evidence="2 3">
    <name type="scientific">Reticulomyxa filosa</name>
    <dbReference type="NCBI Taxonomy" id="46433"/>
    <lineage>
        <taxon>Eukaryota</taxon>
        <taxon>Sar</taxon>
        <taxon>Rhizaria</taxon>
        <taxon>Retaria</taxon>
        <taxon>Foraminifera</taxon>
        <taxon>Monothalamids</taxon>
        <taxon>Reticulomyxidae</taxon>
        <taxon>Reticulomyxa</taxon>
    </lineage>
</organism>
<feature type="region of interest" description="Disordered" evidence="1">
    <location>
        <begin position="209"/>
        <end position="256"/>
    </location>
</feature>
<feature type="region of interest" description="Disordered" evidence="1">
    <location>
        <begin position="1"/>
        <end position="27"/>
    </location>
</feature>
<protein>
    <submittedName>
        <fullName evidence="2">Viral A-type inclusion protein</fullName>
    </submittedName>
</protein>
<evidence type="ECO:0000256" key="1">
    <source>
        <dbReference type="SAM" id="MobiDB-lite"/>
    </source>
</evidence>
<accession>X6NXB1</accession>
<evidence type="ECO:0000313" key="3">
    <source>
        <dbReference type="Proteomes" id="UP000023152"/>
    </source>
</evidence>
<keyword evidence="3" id="KW-1185">Reference proteome</keyword>
<dbReference type="EMBL" id="ASPP01005780">
    <property type="protein sequence ID" value="ETO29897.1"/>
    <property type="molecule type" value="Genomic_DNA"/>
</dbReference>
<feature type="compositionally biased region" description="Low complexity" evidence="1">
    <location>
        <begin position="211"/>
        <end position="221"/>
    </location>
</feature>